<dbReference type="PANTHER" id="PTHR33332">
    <property type="entry name" value="REVERSE TRANSCRIPTASE DOMAIN-CONTAINING PROTEIN"/>
    <property type="match status" value="1"/>
</dbReference>
<organism evidence="1 2">
    <name type="scientific">Mytilus coruscus</name>
    <name type="common">Sea mussel</name>
    <dbReference type="NCBI Taxonomy" id="42192"/>
    <lineage>
        <taxon>Eukaryota</taxon>
        <taxon>Metazoa</taxon>
        <taxon>Spiralia</taxon>
        <taxon>Lophotrochozoa</taxon>
        <taxon>Mollusca</taxon>
        <taxon>Bivalvia</taxon>
        <taxon>Autobranchia</taxon>
        <taxon>Pteriomorphia</taxon>
        <taxon>Mytilida</taxon>
        <taxon>Mytiloidea</taxon>
        <taxon>Mytilidae</taxon>
        <taxon>Mytilinae</taxon>
        <taxon>Mytilus</taxon>
    </lineage>
</organism>
<reference evidence="1 2" key="1">
    <citation type="submission" date="2020-06" db="EMBL/GenBank/DDBJ databases">
        <authorList>
            <person name="Li R."/>
            <person name="Bekaert M."/>
        </authorList>
    </citation>
    <scope>NUCLEOTIDE SEQUENCE [LARGE SCALE GENOMIC DNA]</scope>
    <source>
        <strain evidence="2">wild</strain>
    </source>
</reference>
<dbReference type="AlphaFoldDB" id="A0A6J8CQG2"/>
<evidence type="ECO:0000313" key="1">
    <source>
        <dbReference type="EMBL" id="CAC5397324.1"/>
    </source>
</evidence>
<dbReference type="OrthoDB" id="6155763at2759"/>
<proteinExistence type="predicted"/>
<sequence>MQQQINAITKSCFHQICNLRRIRSHITEDACKTLVFSLVTSRLDYGNALIYGVNASSLSELQRVQKTAARLVTRKKKFEHLTSTLMSLHWLPFKFRCQYKLLLFAFKTLHELAPSYLSEFIHFYKPARSMRSENAALIEMPENARTKMYSERRFDVAAGTLWNSLSANLRNEQSFELFKKGLKTRLFKVAFVDRL</sequence>
<dbReference type="Proteomes" id="UP000507470">
    <property type="component" value="Unassembled WGS sequence"/>
</dbReference>
<keyword evidence="2" id="KW-1185">Reference proteome</keyword>
<gene>
    <name evidence="1" type="ORF">MCOR_31774</name>
</gene>
<dbReference type="EMBL" id="CACVKT020005675">
    <property type="protein sequence ID" value="CAC5397324.1"/>
    <property type="molecule type" value="Genomic_DNA"/>
</dbReference>
<evidence type="ECO:0000313" key="2">
    <source>
        <dbReference type="Proteomes" id="UP000507470"/>
    </source>
</evidence>
<accession>A0A6J8CQG2</accession>
<name>A0A6J8CQG2_MYTCO</name>
<protein>
    <submittedName>
        <fullName evidence="1">Uncharacterized protein</fullName>
    </submittedName>
</protein>